<reference evidence="3" key="1">
    <citation type="submission" date="2017-03" db="EMBL/GenBank/DDBJ databases">
        <title>Genomes of endolithic fungi from Antarctica.</title>
        <authorList>
            <person name="Coleine C."/>
            <person name="Masonjones S."/>
            <person name="Stajich J.E."/>
        </authorList>
    </citation>
    <scope>NUCLEOTIDE SEQUENCE [LARGE SCALE GENOMIC DNA]</scope>
    <source>
        <strain evidence="3">CCFEE 5527</strain>
    </source>
</reference>
<dbReference type="Gene3D" id="3.30.710.10">
    <property type="entry name" value="Potassium Channel Kv1.1, Chain A"/>
    <property type="match status" value="1"/>
</dbReference>
<gene>
    <name evidence="2" type="ORF">B0A48_14441</name>
</gene>
<dbReference type="InterPro" id="IPR000210">
    <property type="entry name" value="BTB/POZ_dom"/>
</dbReference>
<feature type="domain" description="BTB" evidence="1">
    <location>
        <begin position="14"/>
        <end position="121"/>
    </location>
</feature>
<organism evidence="2 3">
    <name type="scientific">Cryoendolithus antarcticus</name>
    <dbReference type="NCBI Taxonomy" id="1507870"/>
    <lineage>
        <taxon>Eukaryota</taxon>
        <taxon>Fungi</taxon>
        <taxon>Dikarya</taxon>
        <taxon>Ascomycota</taxon>
        <taxon>Pezizomycotina</taxon>
        <taxon>Dothideomycetes</taxon>
        <taxon>Dothideomycetidae</taxon>
        <taxon>Cladosporiales</taxon>
        <taxon>Cladosporiaceae</taxon>
        <taxon>Cryoendolithus</taxon>
    </lineage>
</organism>
<keyword evidence="3" id="KW-1185">Reference proteome</keyword>
<dbReference type="Proteomes" id="UP000192596">
    <property type="component" value="Unassembled WGS sequence"/>
</dbReference>
<dbReference type="PANTHER" id="PTHR47843">
    <property type="entry name" value="BTB DOMAIN-CONTAINING PROTEIN-RELATED"/>
    <property type="match status" value="1"/>
</dbReference>
<dbReference type="STRING" id="1507870.A0A1V8SK53"/>
<evidence type="ECO:0000313" key="2">
    <source>
        <dbReference type="EMBL" id="OQN99463.1"/>
    </source>
</evidence>
<dbReference type="OrthoDB" id="3650075at2759"/>
<dbReference type="Pfam" id="PF00651">
    <property type="entry name" value="BTB"/>
    <property type="match status" value="1"/>
</dbReference>
<dbReference type="PANTHER" id="PTHR47843:SF5">
    <property type="entry name" value="BTB_POZ DOMAIN PROTEIN"/>
    <property type="match status" value="1"/>
</dbReference>
<dbReference type="SUPFAM" id="SSF54695">
    <property type="entry name" value="POZ domain"/>
    <property type="match status" value="1"/>
</dbReference>
<accession>A0A1V8SK53</accession>
<dbReference type="InParanoid" id="A0A1V8SK53"/>
<dbReference type="CDD" id="cd18186">
    <property type="entry name" value="BTB_POZ_ZBTB_KLHL-like"/>
    <property type="match status" value="1"/>
</dbReference>
<dbReference type="InterPro" id="IPR011333">
    <property type="entry name" value="SKP1/BTB/POZ_sf"/>
</dbReference>
<name>A0A1V8SK53_9PEZI</name>
<dbReference type="EMBL" id="NAJO01000040">
    <property type="protein sequence ID" value="OQN99463.1"/>
    <property type="molecule type" value="Genomic_DNA"/>
</dbReference>
<comment type="caution">
    <text evidence="2">The sequence shown here is derived from an EMBL/GenBank/DDBJ whole genome shotgun (WGS) entry which is preliminary data.</text>
</comment>
<evidence type="ECO:0000259" key="1">
    <source>
        <dbReference type="Pfam" id="PF00651"/>
    </source>
</evidence>
<protein>
    <recommendedName>
        <fullName evidence="1">BTB domain-containing protein</fullName>
    </recommendedName>
</protein>
<evidence type="ECO:0000313" key="3">
    <source>
        <dbReference type="Proteomes" id="UP000192596"/>
    </source>
</evidence>
<dbReference type="AlphaFoldDB" id="A0A1V8SK53"/>
<sequence>MTTPGALFANTEKFKSLFESGRATDFTIICDKKTWKVHSFVLNLYSDVLACACDGDFKIGRNETANRSIDLSVDGETSVAALVNYMYYFDYATDDECREPYTLHVNMILLADKYDMLHLPQLANDKAAVLLKDKPLDATADLVEGARLSYEAEGPIAKFKDALVHATIKSSMKQSEQYSTIIRAIPALAQDVTIAMPTWKEHDKSIKETHTNCPSCDYGRYSAARGQLENFILDVATAEGKQDILHRPGVRKLPLCLEIQREGAGTRGGLLLKCA</sequence>
<proteinExistence type="predicted"/>